<feature type="region of interest" description="Disordered" evidence="1">
    <location>
        <begin position="174"/>
        <end position="201"/>
    </location>
</feature>
<reference evidence="3 4" key="1">
    <citation type="submission" date="2017-09" db="EMBL/GenBank/DDBJ databases">
        <authorList>
            <person name="Lee N."/>
            <person name="Cho B.-K."/>
        </authorList>
    </citation>
    <scope>NUCLEOTIDE SEQUENCE [LARGE SCALE GENOMIC DNA]</scope>
    <source>
        <strain evidence="3 4">ATCC 23948</strain>
    </source>
</reference>
<gene>
    <name evidence="3" type="ORF">CP981_00050</name>
</gene>
<dbReference type="Gene3D" id="3.40.50.300">
    <property type="entry name" value="P-loop containing nucleotide triphosphate hydrolases"/>
    <property type="match status" value="2"/>
</dbReference>
<evidence type="ECO:0000313" key="3">
    <source>
        <dbReference type="EMBL" id="QEV50297.1"/>
    </source>
</evidence>
<feature type="domain" description="Endonuclease GajA/Old nuclease/RecF-like AAA" evidence="2">
    <location>
        <begin position="307"/>
        <end position="397"/>
    </location>
</feature>
<accession>A0AAE6TKA6</accession>
<evidence type="ECO:0000256" key="1">
    <source>
        <dbReference type="SAM" id="MobiDB-lite"/>
    </source>
</evidence>
<dbReference type="PROSITE" id="PS51257">
    <property type="entry name" value="PROKAR_LIPOPROTEIN"/>
    <property type="match status" value="1"/>
</dbReference>
<dbReference type="PANTHER" id="PTHR43581:SF4">
    <property type="entry name" value="ATP_GTP PHOSPHATASE"/>
    <property type="match status" value="1"/>
</dbReference>
<feature type="domain" description="Endonuclease GajA/Old nuclease/RecF-like AAA" evidence="2">
    <location>
        <begin position="61"/>
        <end position="109"/>
    </location>
</feature>
<organism evidence="3 4">
    <name type="scientific">Streptomyces platensis</name>
    <dbReference type="NCBI Taxonomy" id="58346"/>
    <lineage>
        <taxon>Bacteria</taxon>
        <taxon>Bacillati</taxon>
        <taxon>Actinomycetota</taxon>
        <taxon>Actinomycetes</taxon>
        <taxon>Kitasatosporales</taxon>
        <taxon>Streptomycetaceae</taxon>
        <taxon>Streptomyces</taxon>
    </lineage>
</organism>
<dbReference type="InterPro" id="IPR041685">
    <property type="entry name" value="AAA_GajA/Old/RecF-like"/>
</dbReference>
<sequence>MRRMAGTDGSTPLVIPVGFLACLGAEGPPGIPIDEHVPEPMGPLKAGTPLTISGRGEGLGMHVAQVLVERFRSCERALIPLRPEVTVLVGENNAGKTTVVDALRLLTDPLDGRRSRYFEEADVLQAAVHLGGPCLQLDLADVTPAHSGAYLEAMVHGTAADAGTARWQVSYAPPQPGGRRGSTAWSQGPGHPVTGEPPARGGVRHVYLPALRDAERELASAAGDRIRLILRGLLGSEEQVDAFVARIGKGLKAVTEDEDVTAVSKRINTPLRKLTAGAHLQASELALAEPTFASIARSLRMLLGDAGGVPSPLAASGLGYANTLFIATVMAELDAAAEADLTVLLVEEPEAHLHPQLQTLLLRYLQRRARESRHRPVTDPSQPAGHLQVLVTTHSPILSAAASVEDLIVMARCPAQLSTGWQARPLPVPRLELKKHRMRHLDRYLDATKSALLFSSRAVLVEGISELLLLPALAQRVLAPEQQEDPDKRQRAFEALERFFGATRVIVDGVGFEVYLRVLMAPVDGVCLARRVALITDTDVPPGAEEPRRLGTLRSLPQRWGSPGRLELCAAPRTLEPALWSAENTEALRAAFLQCAPRSDKRWQQVLAAPNPAVTFGELFVGKDSRTLVAGADELAKGTKISKGRFAQELADVLSDPTVPFKVPAYLERAIHFITDPADDAADTP</sequence>
<dbReference type="PANTHER" id="PTHR43581">
    <property type="entry name" value="ATP/GTP PHOSPHATASE"/>
    <property type="match status" value="1"/>
</dbReference>
<dbReference type="InterPro" id="IPR027417">
    <property type="entry name" value="P-loop_NTPase"/>
</dbReference>
<name>A0AAE6TKA6_STRPT</name>
<dbReference type="EMBL" id="CP023691">
    <property type="protein sequence ID" value="QEV50297.1"/>
    <property type="molecule type" value="Genomic_DNA"/>
</dbReference>
<protein>
    <recommendedName>
        <fullName evidence="2">Endonuclease GajA/Old nuclease/RecF-like AAA domain-containing protein</fullName>
    </recommendedName>
</protein>
<dbReference type="SUPFAM" id="SSF52540">
    <property type="entry name" value="P-loop containing nucleoside triphosphate hydrolases"/>
    <property type="match status" value="1"/>
</dbReference>
<dbReference type="KEGG" id="spla:CP981_00050"/>
<dbReference type="AlphaFoldDB" id="A0AAE6TKA6"/>
<proteinExistence type="predicted"/>
<dbReference type="InterPro" id="IPR051396">
    <property type="entry name" value="Bact_Antivir_Def_Nuclease"/>
</dbReference>
<evidence type="ECO:0000259" key="2">
    <source>
        <dbReference type="Pfam" id="PF13175"/>
    </source>
</evidence>
<evidence type="ECO:0000313" key="4">
    <source>
        <dbReference type="Proteomes" id="UP000325458"/>
    </source>
</evidence>
<dbReference type="Pfam" id="PF13175">
    <property type="entry name" value="AAA_15"/>
    <property type="match status" value="2"/>
</dbReference>
<dbReference type="Proteomes" id="UP000325458">
    <property type="component" value="Chromosome"/>
</dbReference>